<dbReference type="InterPro" id="IPR011042">
    <property type="entry name" value="6-blade_b-propeller_TolB-like"/>
</dbReference>
<organism evidence="3 4">
    <name type="scientific">Caldanaerobius fijiensis DSM 17918</name>
    <dbReference type="NCBI Taxonomy" id="1121256"/>
    <lineage>
        <taxon>Bacteria</taxon>
        <taxon>Bacillati</taxon>
        <taxon>Bacillota</taxon>
        <taxon>Clostridia</taxon>
        <taxon>Thermoanaerobacterales</taxon>
        <taxon>Thermoanaerobacteraceae</taxon>
        <taxon>Caldanaerobius</taxon>
    </lineage>
</organism>
<dbReference type="InterPro" id="IPR011659">
    <property type="entry name" value="WD40"/>
</dbReference>
<dbReference type="Gene3D" id="2.120.10.30">
    <property type="entry name" value="TolB, C-terminal domain"/>
    <property type="match status" value="1"/>
</dbReference>
<protein>
    <submittedName>
        <fullName evidence="3">WD40-like Beta Propeller Repeat</fullName>
    </submittedName>
</protein>
<keyword evidence="2" id="KW-0472">Membrane</keyword>
<dbReference type="OrthoDB" id="2490564at2"/>
<evidence type="ECO:0000313" key="4">
    <source>
        <dbReference type="Proteomes" id="UP000184088"/>
    </source>
</evidence>
<dbReference type="Proteomes" id="UP000184088">
    <property type="component" value="Unassembled WGS sequence"/>
</dbReference>
<keyword evidence="2" id="KW-0812">Transmembrane</keyword>
<dbReference type="PANTHER" id="PTHR36842:SF1">
    <property type="entry name" value="PROTEIN TOLB"/>
    <property type="match status" value="1"/>
</dbReference>
<keyword evidence="2" id="KW-1133">Transmembrane helix</keyword>
<gene>
    <name evidence="3" type="ORF">SAMN02746089_01954</name>
</gene>
<accession>A0A1M5BUR1</accession>
<keyword evidence="4" id="KW-1185">Reference proteome</keyword>
<sequence length="643" mass="73372">MDEKRIEDGLNKIKEQIPVNYELKKRLRKSFKKNGWRNKLLAMVAAAALLLMILYSFGNKNFTDNLIQKVNAADLKILNQMSFINMGKINAGKIAEYNGTIYIPLYDKGIFEYNSKGFKKISDRPADYVSISADGTKLVFSSNGSIYLRDLETGQERQLLKGDETSTFYENPSFSPDRNKIIYTKKVYAPRETHGFEVKESSIYAVDLKTLKAVKYADGSYGSFIKGRDAIVFEKDNKIIYKDLKENKEKVVDSGRFPAVSPDGYYIAYEKTQSNAEEIDGVKVVEDVSNIWVTDVESFATKKQVTMNVENKYINKENMVKDKKVKSIAIEALYSYYDPVWSSSSNSIFVLKNTNADFKGNIMQLMRIDLSKEKLRAEDVVRRYLQALIVRDDDFAKILMKNPPSSLTISNPHPVAYAILKSGSEGEKMYVDAELSYAYTMDSYYSIQKSRYYLEPANNGYIISSVKNLNTVEYVSKNDILYKVENQKDIKLLDKNSVPKEYIPDGNYRFGPVAFSRTGVLIFTMQGVNKPEVKLLAYNLNDKEFKMIDSVDNGFFYELKVDESGKYLAANFFDERTKKNGVYLYDLSIDKKTRVSSMFTGVEISNIAAEFWNGDKLIIDITSNAGQTVSYEYNPLTAEMNIQ</sequence>
<dbReference type="SUPFAM" id="SSF82171">
    <property type="entry name" value="DPP6 N-terminal domain-like"/>
    <property type="match status" value="1"/>
</dbReference>
<evidence type="ECO:0000256" key="1">
    <source>
        <dbReference type="ARBA" id="ARBA00009820"/>
    </source>
</evidence>
<dbReference type="Pfam" id="PF07676">
    <property type="entry name" value="PD40"/>
    <property type="match status" value="2"/>
</dbReference>
<proteinExistence type="inferred from homology"/>
<reference evidence="3 4" key="1">
    <citation type="submission" date="2016-11" db="EMBL/GenBank/DDBJ databases">
        <authorList>
            <person name="Jaros S."/>
            <person name="Januszkiewicz K."/>
            <person name="Wedrychowicz H."/>
        </authorList>
    </citation>
    <scope>NUCLEOTIDE SEQUENCE [LARGE SCALE GENOMIC DNA]</scope>
    <source>
        <strain evidence="3 4">DSM 17918</strain>
    </source>
</reference>
<evidence type="ECO:0000256" key="2">
    <source>
        <dbReference type="SAM" id="Phobius"/>
    </source>
</evidence>
<name>A0A1M5BUR1_9THEO</name>
<dbReference type="STRING" id="1121256.SAMN02746089_01954"/>
<dbReference type="EMBL" id="FQVH01000024">
    <property type="protein sequence ID" value="SHF46156.1"/>
    <property type="molecule type" value="Genomic_DNA"/>
</dbReference>
<feature type="transmembrane region" description="Helical" evidence="2">
    <location>
        <begin position="40"/>
        <end position="58"/>
    </location>
</feature>
<dbReference type="AlphaFoldDB" id="A0A1M5BUR1"/>
<comment type="similarity">
    <text evidence="1">Belongs to the TolB family.</text>
</comment>
<dbReference type="PANTHER" id="PTHR36842">
    <property type="entry name" value="PROTEIN TOLB HOMOLOG"/>
    <property type="match status" value="1"/>
</dbReference>
<evidence type="ECO:0000313" key="3">
    <source>
        <dbReference type="EMBL" id="SHF46156.1"/>
    </source>
</evidence>